<keyword evidence="6" id="KW-0256">Endoplasmic reticulum</keyword>
<evidence type="ECO:0000256" key="2">
    <source>
        <dbReference type="ARBA" id="ARBA00009829"/>
    </source>
</evidence>
<evidence type="ECO:0000256" key="4">
    <source>
        <dbReference type="ARBA" id="ARBA00022692"/>
    </source>
</evidence>
<keyword evidence="4 10" id="KW-0812">Transmembrane</keyword>
<dbReference type="SUPFAM" id="SSF46785">
    <property type="entry name" value="Winged helix' DNA-binding domain"/>
    <property type="match status" value="1"/>
</dbReference>
<dbReference type="EMBL" id="MBAD02000366">
    <property type="protein sequence ID" value="RLN69172.1"/>
    <property type="molecule type" value="Genomic_DNA"/>
</dbReference>
<reference evidence="13 14" key="1">
    <citation type="submission" date="2018-07" db="EMBL/GenBank/DDBJ databases">
        <title>Genome sequencing of oomycete isolates from Chile give support for New Zealand origin for Phytophthora kernoviae and make available the first Nothophytophthora sp. genome.</title>
        <authorList>
            <person name="Studholme D.J."/>
            <person name="Sanfuentes E."/>
            <person name="Panda P."/>
            <person name="Hill R."/>
            <person name="Sambles C."/>
            <person name="Grant M."/>
            <person name="Williams N.M."/>
            <person name="Mcdougal R.L."/>
        </authorList>
    </citation>
    <scope>NUCLEOTIDE SEQUENCE [LARGE SCALE GENOMIC DNA]</scope>
    <source>
        <strain evidence="11">Chile6</strain>
        <strain evidence="12">Chile7</strain>
    </source>
</reference>
<feature type="region of interest" description="Disordered" evidence="9">
    <location>
        <begin position="57"/>
        <end position="139"/>
    </location>
</feature>
<evidence type="ECO:0000313" key="14">
    <source>
        <dbReference type="Proteomes" id="UP000284657"/>
    </source>
</evidence>
<feature type="compositionally biased region" description="Low complexity" evidence="9">
    <location>
        <begin position="77"/>
        <end position="87"/>
    </location>
</feature>
<feature type="compositionally biased region" description="Polar residues" evidence="9">
    <location>
        <begin position="300"/>
        <end position="311"/>
    </location>
</feature>
<name>A0A3F2RG39_9STRA</name>
<dbReference type="FunFam" id="1.10.10.10:FF:000143">
    <property type="entry name" value="DDRGK domain-containing protein 1"/>
    <property type="match status" value="1"/>
</dbReference>
<accession>A0A3F2RG39</accession>
<feature type="compositionally biased region" description="Basic and acidic residues" evidence="9">
    <location>
        <begin position="101"/>
        <end position="139"/>
    </location>
</feature>
<protein>
    <recommendedName>
        <fullName evidence="3">DDRGK domain-containing protein 1</fullName>
    </recommendedName>
</protein>
<feature type="transmembrane region" description="Helical" evidence="10">
    <location>
        <begin position="6"/>
        <end position="30"/>
    </location>
</feature>
<keyword evidence="8 10" id="KW-0472">Membrane</keyword>
<evidence type="ECO:0000313" key="13">
    <source>
        <dbReference type="Proteomes" id="UP000277300"/>
    </source>
</evidence>
<dbReference type="AlphaFoldDB" id="A0A3F2RG39"/>
<dbReference type="SMART" id="SM01128">
    <property type="entry name" value="DDRGK"/>
    <property type="match status" value="1"/>
</dbReference>
<keyword evidence="7 10" id="KW-1133">Transmembrane helix</keyword>
<dbReference type="GO" id="GO:0044389">
    <property type="term" value="F:ubiquitin-like protein ligase binding"/>
    <property type="evidence" value="ECO:0007669"/>
    <property type="project" value="TreeGrafter"/>
</dbReference>
<dbReference type="EMBL" id="MBDO02000411">
    <property type="protein sequence ID" value="RLN55777.1"/>
    <property type="molecule type" value="Genomic_DNA"/>
</dbReference>
<dbReference type="InterPro" id="IPR050899">
    <property type="entry name" value="DDRGK_domain-containing"/>
</dbReference>
<dbReference type="Proteomes" id="UP000284657">
    <property type="component" value="Unassembled WGS sequence"/>
</dbReference>
<dbReference type="PANTHER" id="PTHR48176:SF1">
    <property type="entry name" value="DDRGK DOMAIN-CONTAINING PROTEIN 1"/>
    <property type="match status" value="1"/>
</dbReference>
<evidence type="ECO:0000313" key="12">
    <source>
        <dbReference type="EMBL" id="RLN69172.1"/>
    </source>
</evidence>
<gene>
    <name evidence="12" type="ORF">BBJ29_009162</name>
    <name evidence="11" type="ORF">BBP00_00008336</name>
</gene>
<evidence type="ECO:0000256" key="1">
    <source>
        <dbReference type="ARBA" id="ARBA00004389"/>
    </source>
</evidence>
<feature type="region of interest" description="Disordered" evidence="9">
    <location>
        <begin position="300"/>
        <end position="323"/>
    </location>
</feature>
<dbReference type="InterPro" id="IPR036390">
    <property type="entry name" value="WH_DNA-bd_sf"/>
</dbReference>
<dbReference type="OrthoDB" id="2285710at2759"/>
<dbReference type="PANTHER" id="PTHR48176">
    <property type="entry name" value="DDRGK DOMAIN-CONTAINING PROTEIN 1"/>
    <property type="match status" value="1"/>
</dbReference>
<dbReference type="Proteomes" id="UP000277300">
    <property type="component" value="Unassembled WGS sequence"/>
</dbReference>
<evidence type="ECO:0000256" key="3">
    <source>
        <dbReference type="ARBA" id="ARBA00018218"/>
    </source>
</evidence>
<comment type="caution">
    <text evidence="11">The sequence shown here is derived from an EMBL/GenBank/DDBJ whole genome shotgun (WGS) entry which is preliminary data.</text>
</comment>
<evidence type="ECO:0000256" key="7">
    <source>
        <dbReference type="ARBA" id="ARBA00022989"/>
    </source>
</evidence>
<evidence type="ECO:0000256" key="10">
    <source>
        <dbReference type="SAM" id="Phobius"/>
    </source>
</evidence>
<dbReference type="InterPro" id="IPR036388">
    <property type="entry name" value="WH-like_DNA-bd_sf"/>
</dbReference>
<dbReference type="Gene3D" id="1.10.10.10">
    <property type="entry name" value="Winged helix-like DNA-binding domain superfamily/Winged helix DNA-binding domain"/>
    <property type="match status" value="1"/>
</dbReference>
<sequence>MPSDGVLLVISLSGLLATVLLVLFFAGFFAGSKKVADERAQDQAEVVRGGDRRAAGGLAALRKRKDKKKRNAERGEAAAPADAAAPAQNEQVEDAGDQEPVEPKAMTKKELQKELKRQEREELRRFDQQQREERQRLADEKEATYLKKREEEDKVEKALEEEERKLKEMKERKEKEEFDQWKDMFTIEEQGSKLAEDSEESQMLLQKFVDFIVSQKVVLLEDLAAEFNLTTQDAIDRVGALQASNRITGIVDDRGKFIFITEEEMDKVAKFIQRRGRLGFAELSKECNKLIRLDGETDKNATSSLDWLNSEEQPEGTVADLSS</sequence>
<comment type="subcellular location">
    <subcellularLocation>
        <location evidence="1">Endoplasmic reticulum membrane</location>
        <topology evidence="1">Single-pass membrane protein</topology>
    </subcellularLocation>
</comment>
<feature type="compositionally biased region" description="Acidic residues" evidence="9">
    <location>
        <begin position="91"/>
        <end position="100"/>
    </location>
</feature>
<organism evidence="11 13">
    <name type="scientific">Phytophthora kernoviae</name>
    <dbReference type="NCBI Taxonomy" id="325452"/>
    <lineage>
        <taxon>Eukaryota</taxon>
        <taxon>Sar</taxon>
        <taxon>Stramenopiles</taxon>
        <taxon>Oomycota</taxon>
        <taxon>Peronosporomycetes</taxon>
        <taxon>Peronosporales</taxon>
        <taxon>Peronosporaceae</taxon>
        <taxon>Phytophthora</taxon>
    </lineage>
</organism>
<evidence type="ECO:0000313" key="11">
    <source>
        <dbReference type="EMBL" id="RLN55777.1"/>
    </source>
</evidence>
<evidence type="ECO:0000256" key="6">
    <source>
        <dbReference type="ARBA" id="ARBA00022824"/>
    </source>
</evidence>
<evidence type="ECO:0000256" key="8">
    <source>
        <dbReference type="ARBA" id="ARBA00023136"/>
    </source>
</evidence>
<proteinExistence type="inferred from homology"/>
<comment type="similarity">
    <text evidence="2">Belongs to the DDRGK1 family.</text>
</comment>
<dbReference type="GO" id="GO:0005789">
    <property type="term" value="C:endoplasmic reticulum membrane"/>
    <property type="evidence" value="ECO:0007669"/>
    <property type="project" value="UniProtKB-SubCell"/>
</dbReference>
<feature type="compositionally biased region" description="Basic residues" evidence="9">
    <location>
        <begin position="61"/>
        <end position="71"/>
    </location>
</feature>
<dbReference type="InterPro" id="IPR019153">
    <property type="entry name" value="DDRGK_dom-contain"/>
</dbReference>
<dbReference type="Pfam" id="PF09756">
    <property type="entry name" value="DDRGK"/>
    <property type="match status" value="1"/>
</dbReference>
<keyword evidence="5" id="KW-0833">Ubl conjugation pathway</keyword>
<evidence type="ECO:0000256" key="9">
    <source>
        <dbReference type="SAM" id="MobiDB-lite"/>
    </source>
</evidence>
<evidence type="ECO:0000256" key="5">
    <source>
        <dbReference type="ARBA" id="ARBA00022786"/>
    </source>
</evidence>